<dbReference type="InterPro" id="IPR013762">
    <property type="entry name" value="Integrase-like_cat_sf"/>
</dbReference>
<dbReference type="GO" id="GO:0015074">
    <property type="term" value="P:DNA integration"/>
    <property type="evidence" value="ECO:0007669"/>
    <property type="project" value="UniProtKB-KW"/>
</dbReference>
<evidence type="ECO:0000313" key="12">
    <source>
        <dbReference type="EMBL" id="SDA40192.1"/>
    </source>
</evidence>
<evidence type="ECO:0000256" key="9">
    <source>
        <dbReference type="PROSITE-ProRule" id="PRU01248"/>
    </source>
</evidence>
<dbReference type="GO" id="GO:0005737">
    <property type="term" value="C:cytoplasm"/>
    <property type="evidence" value="ECO:0007669"/>
    <property type="project" value="UniProtKB-SubCell"/>
</dbReference>
<dbReference type="PROSITE" id="PS51900">
    <property type="entry name" value="CB"/>
    <property type="match status" value="1"/>
</dbReference>
<dbReference type="GO" id="GO:0003677">
    <property type="term" value="F:DNA binding"/>
    <property type="evidence" value="ECO:0007669"/>
    <property type="project" value="UniProtKB-UniRule"/>
</dbReference>
<dbReference type="NCBIfam" id="NF040815">
    <property type="entry name" value="recomb_XerA_Arch"/>
    <property type="match status" value="1"/>
</dbReference>
<dbReference type="GO" id="GO:0051301">
    <property type="term" value="P:cell division"/>
    <property type="evidence" value="ECO:0007669"/>
    <property type="project" value="UniProtKB-KW"/>
</dbReference>
<keyword evidence="6 9" id="KW-0238">DNA-binding</keyword>
<dbReference type="InterPro" id="IPR010998">
    <property type="entry name" value="Integrase_recombinase_N"/>
</dbReference>
<evidence type="ECO:0000259" key="10">
    <source>
        <dbReference type="PROSITE" id="PS51898"/>
    </source>
</evidence>
<dbReference type="PROSITE" id="PS51898">
    <property type="entry name" value="TYR_RECOMBINASE"/>
    <property type="match status" value="1"/>
</dbReference>
<dbReference type="CDD" id="cd00397">
    <property type="entry name" value="DNA_BRE_C"/>
    <property type="match status" value="1"/>
</dbReference>
<dbReference type="InterPro" id="IPR002104">
    <property type="entry name" value="Integrase_catalytic"/>
</dbReference>
<dbReference type="GO" id="GO:0007059">
    <property type="term" value="P:chromosome segregation"/>
    <property type="evidence" value="ECO:0007669"/>
    <property type="project" value="UniProtKB-KW"/>
</dbReference>
<comment type="subcellular location">
    <subcellularLocation>
        <location evidence="1">Cytoplasm</location>
    </subcellularLocation>
</comment>
<name>A0A1G5V2U8_9EURY</name>
<evidence type="ECO:0000256" key="5">
    <source>
        <dbReference type="ARBA" id="ARBA00022908"/>
    </source>
</evidence>
<keyword evidence="5" id="KW-0229">DNA integration</keyword>
<evidence type="ECO:0000256" key="1">
    <source>
        <dbReference type="ARBA" id="ARBA00004496"/>
    </source>
</evidence>
<evidence type="ECO:0000256" key="4">
    <source>
        <dbReference type="ARBA" id="ARBA00022829"/>
    </source>
</evidence>
<keyword evidence="2" id="KW-0963">Cytoplasm</keyword>
<dbReference type="AlphaFoldDB" id="A0A1G5V2U8"/>
<sequence>MKTKIISKIQNQMKPYLNQGQYIKLTNSLLNSLQDIDIIDNNNELNEVDNFKLLNLFLSAKQVEGCSEKTIKYYKSTIEKMLKKIKKQVYNISTDDLRKYLFDHKNEKQSSKTTIDNIRRIFSSFFSWLEDEDYIIKNPVRRIHRVKTGRVVKEVLTDENLEVLRDNCEEIRDLAMVEILISTGIRVGELVRLNVEDINFYERECIVFGKGESERVVYFDARTKIHLIEYLQSRVDENPALFVSLNSPYDRLGISGVETRLRELGNKCNINKVHPHKFRRTMATNAIDKGMPIEQVQKLLGHVQIDTTMQYAMVNQSNVKLAHRKFIG</sequence>
<organism evidence="12 13">
    <name type="scientific">Methanobrevibacter millerae</name>
    <dbReference type="NCBI Taxonomy" id="230361"/>
    <lineage>
        <taxon>Archaea</taxon>
        <taxon>Methanobacteriati</taxon>
        <taxon>Methanobacteriota</taxon>
        <taxon>Methanomada group</taxon>
        <taxon>Methanobacteria</taxon>
        <taxon>Methanobacteriales</taxon>
        <taxon>Methanobacteriaceae</taxon>
        <taxon>Methanobrevibacter</taxon>
    </lineage>
</organism>
<keyword evidence="4" id="KW-0159">Chromosome partition</keyword>
<keyword evidence="3" id="KW-0132">Cell division</keyword>
<dbReference type="PANTHER" id="PTHR30349:SF77">
    <property type="entry name" value="TYROSINE RECOMBINASE XERC"/>
    <property type="match status" value="1"/>
</dbReference>
<dbReference type="Pfam" id="PF13495">
    <property type="entry name" value="Phage_int_SAM_4"/>
    <property type="match status" value="1"/>
</dbReference>
<dbReference type="InterPro" id="IPR044068">
    <property type="entry name" value="CB"/>
</dbReference>
<evidence type="ECO:0000256" key="3">
    <source>
        <dbReference type="ARBA" id="ARBA00022618"/>
    </source>
</evidence>
<keyword evidence="8" id="KW-0131">Cell cycle</keyword>
<dbReference type="Gene3D" id="1.10.443.10">
    <property type="entry name" value="Intergrase catalytic core"/>
    <property type="match status" value="1"/>
</dbReference>
<dbReference type="OrthoDB" id="142231at2157"/>
<dbReference type="InterPro" id="IPR004107">
    <property type="entry name" value="Integrase_SAM-like_N"/>
</dbReference>
<evidence type="ECO:0000313" key="13">
    <source>
        <dbReference type="Proteomes" id="UP000323439"/>
    </source>
</evidence>
<feature type="domain" description="Tyr recombinase" evidence="10">
    <location>
        <begin position="151"/>
        <end position="324"/>
    </location>
</feature>
<dbReference type="InterPro" id="IPR050090">
    <property type="entry name" value="Tyrosine_recombinase_XerCD"/>
</dbReference>
<dbReference type="InterPro" id="IPR011010">
    <property type="entry name" value="DNA_brk_join_enz"/>
</dbReference>
<evidence type="ECO:0000256" key="6">
    <source>
        <dbReference type="ARBA" id="ARBA00023125"/>
    </source>
</evidence>
<dbReference type="SUPFAM" id="SSF56349">
    <property type="entry name" value="DNA breaking-rejoining enzymes"/>
    <property type="match status" value="1"/>
</dbReference>
<feature type="domain" description="Core-binding (CB)" evidence="11">
    <location>
        <begin position="48"/>
        <end position="130"/>
    </location>
</feature>
<proteinExistence type="predicted"/>
<protein>
    <submittedName>
        <fullName evidence="12">Site-specific recombinase XerD</fullName>
    </submittedName>
</protein>
<dbReference type="RefSeq" id="WP_149730959.1">
    <property type="nucleotide sequence ID" value="NZ_FMXB01000002.1"/>
</dbReference>
<dbReference type="EMBL" id="FMXB01000002">
    <property type="protein sequence ID" value="SDA40192.1"/>
    <property type="molecule type" value="Genomic_DNA"/>
</dbReference>
<accession>A0A1G5V2U8</accession>
<keyword evidence="7" id="KW-0233">DNA recombination</keyword>
<dbReference type="PANTHER" id="PTHR30349">
    <property type="entry name" value="PHAGE INTEGRASE-RELATED"/>
    <property type="match status" value="1"/>
</dbReference>
<dbReference type="Gene3D" id="1.10.150.130">
    <property type="match status" value="1"/>
</dbReference>
<evidence type="ECO:0000256" key="8">
    <source>
        <dbReference type="ARBA" id="ARBA00023306"/>
    </source>
</evidence>
<dbReference type="Pfam" id="PF00589">
    <property type="entry name" value="Phage_integrase"/>
    <property type="match status" value="1"/>
</dbReference>
<evidence type="ECO:0000256" key="7">
    <source>
        <dbReference type="ARBA" id="ARBA00023172"/>
    </source>
</evidence>
<keyword evidence="13" id="KW-1185">Reference proteome</keyword>
<reference evidence="12 13" key="1">
    <citation type="submission" date="2016-10" db="EMBL/GenBank/DDBJ databases">
        <authorList>
            <person name="Varghese N."/>
            <person name="Submissions S."/>
        </authorList>
    </citation>
    <scope>NUCLEOTIDE SEQUENCE [LARGE SCALE GENOMIC DNA]</scope>
    <source>
        <strain evidence="12 13">DSM 16643</strain>
    </source>
</reference>
<evidence type="ECO:0000256" key="2">
    <source>
        <dbReference type="ARBA" id="ARBA00022490"/>
    </source>
</evidence>
<dbReference type="Proteomes" id="UP000323439">
    <property type="component" value="Unassembled WGS sequence"/>
</dbReference>
<gene>
    <name evidence="12" type="ORF">SAMN02910315_00318</name>
</gene>
<evidence type="ECO:0000259" key="11">
    <source>
        <dbReference type="PROSITE" id="PS51900"/>
    </source>
</evidence>
<dbReference type="GO" id="GO:0006310">
    <property type="term" value="P:DNA recombination"/>
    <property type="evidence" value="ECO:0007669"/>
    <property type="project" value="UniProtKB-KW"/>
</dbReference>